<dbReference type="SUPFAM" id="SSF52980">
    <property type="entry name" value="Restriction endonuclease-like"/>
    <property type="match status" value="1"/>
</dbReference>
<dbReference type="GO" id="GO:0004519">
    <property type="term" value="F:endonuclease activity"/>
    <property type="evidence" value="ECO:0007669"/>
    <property type="project" value="UniProtKB-KW"/>
</dbReference>
<dbReference type="Pfam" id="PF24308">
    <property type="entry name" value="DUF7487"/>
    <property type="match status" value="1"/>
</dbReference>
<accession>A0A8S5QG17</accession>
<keyword evidence="2" id="KW-0255">Endonuclease</keyword>
<dbReference type="Gene3D" id="3.40.960.10">
    <property type="entry name" value="VSR Endonuclease"/>
    <property type="match status" value="1"/>
</dbReference>
<dbReference type="EMBL" id="BK015645">
    <property type="protein sequence ID" value="DAE17709.1"/>
    <property type="molecule type" value="Genomic_DNA"/>
</dbReference>
<keyword evidence="2" id="KW-0540">Nuclease</keyword>
<proteinExistence type="predicted"/>
<protein>
    <submittedName>
        <fullName evidence="2">Endonuclease-like protein</fullName>
    </submittedName>
</protein>
<sequence>MDSNSSLDELVNKYKNKEITQRQLIYYVKTYFLEELENRTSFVETADPIERIYYLVNDLHDIVRCPICGKKRSFTKRIVDGYYLTCSSKSCLSAQVSKLKRDGIIKKTNSRLNQKFIDYQKTLKLEDINDDLINEVFFPDNRGLKKNYLPYIENPIKEYLENRFKDSDSIYETLRRINLKIEEKPKCPTCGGPVVFIGKPKKMFTKHCCDSCSARSQETIEKKEETQKRHWGSRCCYNSEAYKEHLKKTIGVEYHFQRDDIKNKRKETLIEHFGTTKIYQLPEIREKSRKTCLERYGTENAMQCDEIKKKITESFRKNKSWKGPTSKQEMTIRDFLEEHFPDLIWQYYSKEYPFRCDFYIPSLNLYIEYNGSHYHYTHFFNPNDENDIKRKEDLESKMTENPHNTYWHMYNTWLNTDVKKRKHVEENNINMVWIWGPDYKKGLDYILNIINEYIETHNLRNQKPTIAI</sequence>
<feature type="domain" description="DUF7487" evidence="1">
    <location>
        <begin position="201"/>
        <end position="327"/>
    </location>
</feature>
<keyword evidence="2" id="KW-0378">Hydrolase</keyword>
<evidence type="ECO:0000313" key="2">
    <source>
        <dbReference type="EMBL" id="DAE17709.1"/>
    </source>
</evidence>
<reference evidence="2" key="1">
    <citation type="journal article" date="2021" name="Proc. Natl. Acad. Sci. U.S.A.">
        <title>A Catalog of Tens of Thousands of Viruses from Human Metagenomes Reveals Hidden Associations with Chronic Diseases.</title>
        <authorList>
            <person name="Tisza M.J."/>
            <person name="Buck C.B."/>
        </authorList>
    </citation>
    <scope>NUCLEOTIDE SEQUENCE</scope>
    <source>
        <strain evidence="2">Ctn8H20</strain>
    </source>
</reference>
<organism evidence="2">
    <name type="scientific">Myoviridae sp. ctn8H20</name>
    <dbReference type="NCBI Taxonomy" id="2825169"/>
    <lineage>
        <taxon>Viruses</taxon>
        <taxon>Duplodnaviria</taxon>
        <taxon>Heunggongvirae</taxon>
        <taxon>Uroviricota</taxon>
        <taxon>Caudoviricetes</taxon>
    </lineage>
</organism>
<name>A0A8S5QG17_9CAUD</name>
<evidence type="ECO:0000259" key="1">
    <source>
        <dbReference type="Pfam" id="PF24308"/>
    </source>
</evidence>
<dbReference type="InterPro" id="IPR055910">
    <property type="entry name" value="DUF7487"/>
</dbReference>
<dbReference type="InterPro" id="IPR011335">
    <property type="entry name" value="Restrct_endonuc-II-like"/>
</dbReference>